<organism evidence="1 2">
    <name type="scientific">Candidatus Falkowbacteria bacterium CG10_big_fil_rev_8_21_14_0_10_39_11</name>
    <dbReference type="NCBI Taxonomy" id="1974565"/>
    <lineage>
        <taxon>Bacteria</taxon>
        <taxon>Candidatus Falkowiibacteriota</taxon>
    </lineage>
</organism>
<dbReference type="EMBL" id="PFAP01000004">
    <property type="protein sequence ID" value="PIR94487.1"/>
    <property type="molecule type" value="Genomic_DNA"/>
</dbReference>
<sequence>MFEVVNNIKQSVSELDISDGLSFELDAVMTEIDRLIGDREFDDLNDDVVFLARFSDLLNEVLDIYSRPEIDNALAKKRYFDWLKANNYGKEDIENHLEDAQFEEGKIVCRYFELNDSDSATTLPDGIVIDSLQLRLNTSFTTWPADIKITSTLDINQSTSCQSLPAGLDLITLNIANSEVRSIPLDTKVSNRINARGTFIQSLPSGLNLVSLDVAFSHLDILPDDLVVMDSLDISNTKISSIPNDTQPSEFYANQTNMTSVPAHLSGAQKIIMAGSQVMTVPDGFECDHLDIANCPIETLPTTLNVRILNITGTNIKKLPPKLKLEKLYVRGTRIGRLPDDVQISETIYVDKDCSPALRKQIIELHQKGQIAHYYFL</sequence>
<evidence type="ECO:0000313" key="2">
    <source>
        <dbReference type="Proteomes" id="UP000229901"/>
    </source>
</evidence>
<dbReference type="Gene3D" id="3.80.10.10">
    <property type="entry name" value="Ribonuclease Inhibitor"/>
    <property type="match status" value="1"/>
</dbReference>
<evidence type="ECO:0008006" key="3">
    <source>
        <dbReference type="Google" id="ProtNLM"/>
    </source>
</evidence>
<reference evidence="2" key="1">
    <citation type="submission" date="2017-09" db="EMBL/GenBank/DDBJ databases">
        <title>Depth-based differentiation of microbial function through sediment-hosted aquifers and enrichment of novel symbionts in the deep terrestrial subsurface.</title>
        <authorList>
            <person name="Probst A.J."/>
            <person name="Ladd B."/>
            <person name="Jarett J.K."/>
            <person name="Geller-Mcgrath D.E."/>
            <person name="Sieber C.M.K."/>
            <person name="Emerson J.B."/>
            <person name="Anantharaman K."/>
            <person name="Thomas B.C."/>
            <person name="Malmstrom R."/>
            <person name="Stieglmeier M."/>
            <person name="Klingl A."/>
            <person name="Woyke T."/>
            <person name="Ryan C.M."/>
            <person name="Banfield J.F."/>
        </authorList>
    </citation>
    <scope>NUCLEOTIDE SEQUENCE [LARGE SCALE GENOMIC DNA]</scope>
</reference>
<evidence type="ECO:0000313" key="1">
    <source>
        <dbReference type="EMBL" id="PIR94487.1"/>
    </source>
</evidence>
<gene>
    <name evidence="1" type="ORF">COT97_00890</name>
</gene>
<proteinExistence type="predicted"/>
<protein>
    <recommendedName>
        <fullName evidence="3">Leucine-rich repeat domain-containing protein</fullName>
    </recommendedName>
</protein>
<accession>A0A2H0V5U5</accession>
<dbReference type="AlphaFoldDB" id="A0A2H0V5U5"/>
<dbReference type="Proteomes" id="UP000229901">
    <property type="component" value="Unassembled WGS sequence"/>
</dbReference>
<dbReference type="SUPFAM" id="SSF52047">
    <property type="entry name" value="RNI-like"/>
    <property type="match status" value="1"/>
</dbReference>
<comment type="caution">
    <text evidence="1">The sequence shown here is derived from an EMBL/GenBank/DDBJ whole genome shotgun (WGS) entry which is preliminary data.</text>
</comment>
<dbReference type="InterPro" id="IPR032675">
    <property type="entry name" value="LRR_dom_sf"/>
</dbReference>
<name>A0A2H0V5U5_9BACT</name>